<comment type="subcellular location">
    <subcellularLocation>
        <location evidence="1">Membrane</location>
        <topology evidence="1">Single-pass membrane protein</topology>
    </subcellularLocation>
</comment>
<dbReference type="FunFam" id="3.80.10.10:FF:000129">
    <property type="entry name" value="Leucine-rich repeat receptor-like kinase"/>
    <property type="match status" value="1"/>
</dbReference>
<evidence type="ECO:0000256" key="8">
    <source>
        <dbReference type="ARBA" id="ARBA00022729"/>
    </source>
</evidence>
<dbReference type="Pfam" id="PF13855">
    <property type="entry name" value="LRR_8"/>
    <property type="match status" value="1"/>
</dbReference>
<evidence type="ECO:0000256" key="10">
    <source>
        <dbReference type="ARBA" id="ARBA00022741"/>
    </source>
</evidence>
<dbReference type="SMART" id="SM00220">
    <property type="entry name" value="S_TKc"/>
    <property type="match status" value="1"/>
</dbReference>
<evidence type="ECO:0000259" key="21">
    <source>
        <dbReference type="PROSITE" id="PS50011"/>
    </source>
</evidence>
<feature type="transmembrane region" description="Helical" evidence="19">
    <location>
        <begin position="522"/>
        <end position="547"/>
    </location>
</feature>
<organism evidence="22 23">
    <name type="scientific">Kalanchoe fedtschenkoi</name>
    <name type="common">Lavender scallops</name>
    <name type="synonym">South American air plant</name>
    <dbReference type="NCBI Taxonomy" id="63787"/>
    <lineage>
        <taxon>Eukaryota</taxon>
        <taxon>Viridiplantae</taxon>
        <taxon>Streptophyta</taxon>
        <taxon>Embryophyta</taxon>
        <taxon>Tracheophyta</taxon>
        <taxon>Spermatophyta</taxon>
        <taxon>Magnoliopsida</taxon>
        <taxon>eudicotyledons</taxon>
        <taxon>Gunneridae</taxon>
        <taxon>Pentapetalae</taxon>
        <taxon>Saxifragales</taxon>
        <taxon>Crassulaceae</taxon>
        <taxon>Kalanchoe</taxon>
    </lineage>
</organism>
<comment type="catalytic activity">
    <reaction evidence="17">
        <text>L-seryl-[protein] + ATP = O-phospho-L-seryl-[protein] + ADP + H(+)</text>
        <dbReference type="Rhea" id="RHEA:17989"/>
        <dbReference type="Rhea" id="RHEA-COMP:9863"/>
        <dbReference type="Rhea" id="RHEA-COMP:11604"/>
        <dbReference type="ChEBI" id="CHEBI:15378"/>
        <dbReference type="ChEBI" id="CHEBI:29999"/>
        <dbReference type="ChEBI" id="CHEBI:30616"/>
        <dbReference type="ChEBI" id="CHEBI:83421"/>
        <dbReference type="ChEBI" id="CHEBI:456216"/>
        <dbReference type="EC" id="2.7.11.1"/>
    </reaction>
</comment>
<dbReference type="FunFam" id="3.30.200.20:FF:000394">
    <property type="entry name" value="Leucine-rich repeat receptor-like protein kinase"/>
    <property type="match status" value="1"/>
</dbReference>
<evidence type="ECO:0000313" key="22">
    <source>
        <dbReference type="EnsemblPlants" id="Kaladp0047s0221.1.v1.1"/>
    </source>
</evidence>
<dbReference type="InterPro" id="IPR011009">
    <property type="entry name" value="Kinase-like_dom_sf"/>
</dbReference>
<evidence type="ECO:0000256" key="1">
    <source>
        <dbReference type="ARBA" id="ARBA00004167"/>
    </source>
</evidence>
<feature type="signal peptide" evidence="20">
    <location>
        <begin position="1"/>
        <end position="29"/>
    </location>
</feature>
<keyword evidence="11" id="KW-0418">Kinase</keyword>
<dbReference type="EnsemblPlants" id="Kaladp0047s0221.1.v1.1">
    <property type="protein sequence ID" value="Kaladp0047s0221.1.v1.1"/>
    <property type="gene ID" value="Kaladp0047s0221.v1.1"/>
</dbReference>
<keyword evidence="6" id="KW-0808">Transferase</keyword>
<dbReference type="PANTHER" id="PTHR45631">
    <property type="entry name" value="OS07G0107800 PROTEIN-RELATED"/>
    <property type="match status" value="1"/>
</dbReference>
<name>A0A7N0ZWW7_KALFE</name>
<dbReference type="Pfam" id="PF12819">
    <property type="entry name" value="Malectin_like"/>
    <property type="match status" value="1"/>
</dbReference>
<dbReference type="FunFam" id="1.10.510.10:FF:000146">
    <property type="entry name" value="LRR receptor-like serine/threonine-protein kinase IOS1"/>
    <property type="match status" value="1"/>
</dbReference>
<dbReference type="PROSITE" id="PS00107">
    <property type="entry name" value="PROTEIN_KINASE_ATP"/>
    <property type="match status" value="1"/>
</dbReference>
<keyword evidence="3" id="KW-0723">Serine/threonine-protein kinase</keyword>
<keyword evidence="7 19" id="KW-0812">Transmembrane</keyword>
<dbReference type="AlphaFoldDB" id="A0A7N0ZWW7"/>
<dbReference type="GO" id="GO:0005524">
    <property type="term" value="F:ATP binding"/>
    <property type="evidence" value="ECO:0007669"/>
    <property type="project" value="UniProtKB-UniRule"/>
</dbReference>
<evidence type="ECO:0000256" key="5">
    <source>
        <dbReference type="ARBA" id="ARBA00022614"/>
    </source>
</evidence>
<dbReference type="InterPro" id="IPR017441">
    <property type="entry name" value="Protein_kinase_ATP_BS"/>
</dbReference>
<evidence type="ECO:0000313" key="23">
    <source>
        <dbReference type="Proteomes" id="UP000594263"/>
    </source>
</evidence>
<evidence type="ECO:0000256" key="16">
    <source>
        <dbReference type="ARBA" id="ARBA00047899"/>
    </source>
</evidence>
<comment type="catalytic activity">
    <reaction evidence="16">
        <text>L-threonyl-[protein] + ATP = O-phospho-L-threonyl-[protein] + ADP + H(+)</text>
        <dbReference type="Rhea" id="RHEA:46608"/>
        <dbReference type="Rhea" id="RHEA-COMP:11060"/>
        <dbReference type="Rhea" id="RHEA-COMP:11605"/>
        <dbReference type="ChEBI" id="CHEBI:15378"/>
        <dbReference type="ChEBI" id="CHEBI:30013"/>
        <dbReference type="ChEBI" id="CHEBI:30616"/>
        <dbReference type="ChEBI" id="CHEBI:61977"/>
        <dbReference type="ChEBI" id="CHEBI:456216"/>
        <dbReference type="EC" id="2.7.11.1"/>
    </reaction>
</comment>
<keyword evidence="8 20" id="KW-0732">Signal</keyword>
<evidence type="ECO:0000256" key="13">
    <source>
        <dbReference type="ARBA" id="ARBA00022989"/>
    </source>
</evidence>
<dbReference type="Gene3D" id="3.30.200.20">
    <property type="entry name" value="Phosphorylase Kinase, domain 1"/>
    <property type="match status" value="1"/>
</dbReference>
<dbReference type="InterPro" id="IPR000719">
    <property type="entry name" value="Prot_kinase_dom"/>
</dbReference>
<dbReference type="InterPro" id="IPR032675">
    <property type="entry name" value="LRR_dom_sf"/>
</dbReference>
<evidence type="ECO:0000256" key="17">
    <source>
        <dbReference type="ARBA" id="ARBA00048679"/>
    </source>
</evidence>
<evidence type="ECO:0000256" key="3">
    <source>
        <dbReference type="ARBA" id="ARBA00022527"/>
    </source>
</evidence>
<sequence length="903" mass="100302">MGEERRISKLVLGLALAYFLATTTIHVQAQDQSGFVSIDCGSTKAYTDEVTGIKYVPDTNYIDSGQSKNIAASFNGGSLETHLGTVRSFPDGVRNCYTLRHNVNTVNGTRFLIRARFMYGNYDSMNQVPEFDLYMGVNLWTSVKLDNASSVTTVEMIYVTRLKVMSVCLVNKGSGTAFISSLETRILDDDAYGIEYNGYLNLVTRANMAPGSEKTYRFPDDIYDRIWEPKEWSNGVRYISTNETININNVYDPPQSVMNTAVIASTSFGIVDQSFDTDEDSSQQYYTYMHLSELQKLAQNQTREFNIYLDSNYFYKGPFQPPYLRVTSLYSLNIHSTTRYNFSITASENSTLPPMLNAYEIYTYNQMPQLATNEQDIEAMRAIKSSYGGGKIWQGDPCAPQDYSWEGLACSFMEFDPPKIIGLNLSSSNLKGQISASISSLKSLESLDLSNNSLSGAVPGFLSSMKSLKFLDLSNNNFSGILPPILVTRSNEGFLTLRLDGNPALCLSNTCNKSTTRPKRSVTVPLIAAIAAVICIILALFVVFLVYRKKIFRGSSDSTIIVAGFHFGGSSRDILKSQKQWFSYLEIVKMTNHFQKVIGVGGFGTVYFGFLDDTQVAVKMLSPSSSQGYKEFKAEAQLLTRVHHKNLTSLIGYCNDGDHLGLVYEFMANGDLEALISNARAHLLTWKDRLQIALDAAQGLDYLHNGCKPSIVHRDVKPTNILLNENFQAKLADFGLSRSSLAKEQREYESTVVAGTLGYLDPEYCQTQRINEKSDVYSFGVVLLRMITGKPMSVSTGDTQTHISGWVKQLISTSGDVKTIVDERLQGEYDINSAWMAIELAMSCVSATSVNRPTMSQVVSDLKQCLKIEMANNNGKGYTPGRDEEFSSVVLPLDMSSEQPSGR</sequence>
<proteinExistence type="predicted"/>
<evidence type="ECO:0000256" key="18">
    <source>
        <dbReference type="PROSITE-ProRule" id="PRU10141"/>
    </source>
</evidence>
<evidence type="ECO:0000256" key="15">
    <source>
        <dbReference type="ARBA" id="ARBA00023170"/>
    </source>
</evidence>
<feature type="chain" id="PRO_5029857051" description="non-specific serine/threonine protein kinase" evidence="20">
    <location>
        <begin position="30"/>
        <end position="903"/>
    </location>
</feature>
<keyword evidence="12 18" id="KW-0067">ATP-binding</keyword>
<dbReference type="InterPro" id="IPR001611">
    <property type="entry name" value="Leu-rich_rpt"/>
</dbReference>
<dbReference type="Gramene" id="Kaladp0047s0221.1.v1.1">
    <property type="protein sequence ID" value="Kaladp0047s0221.1.v1.1"/>
    <property type="gene ID" value="Kaladp0047s0221.v1.1"/>
</dbReference>
<dbReference type="PROSITE" id="PS00108">
    <property type="entry name" value="PROTEIN_KINASE_ST"/>
    <property type="match status" value="1"/>
</dbReference>
<keyword evidence="9" id="KW-0677">Repeat</keyword>
<dbReference type="GO" id="GO:0004674">
    <property type="term" value="F:protein serine/threonine kinase activity"/>
    <property type="evidence" value="ECO:0007669"/>
    <property type="project" value="UniProtKB-KW"/>
</dbReference>
<dbReference type="OMA" id="CANDNSC"/>
<evidence type="ECO:0000256" key="2">
    <source>
        <dbReference type="ARBA" id="ARBA00012513"/>
    </source>
</evidence>
<dbReference type="PRINTS" id="PR00019">
    <property type="entry name" value="LEURICHRPT"/>
</dbReference>
<evidence type="ECO:0000256" key="11">
    <source>
        <dbReference type="ARBA" id="ARBA00022777"/>
    </source>
</evidence>
<dbReference type="InterPro" id="IPR024788">
    <property type="entry name" value="Malectin-like_Carb-bd_dom"/>
</dbReference>
<dbReference type="SUPFAM" id="SSF56112">
    <property type="entry name" value="Protein kinase-like (PK-like)"/>
    <property type="match status" value="1"/>
</dbReference>
<dbReference type="SUPFAM" id="SSF52058">
    <property type="entry name" value="L domain-like"/>
    <property type="match status" value="1"/>
</dbReference>
<keyword evidence="15" id="KW-0675">Receptor</keyword>
<evidence type="ECO:0000256" key="20">
    <source>
        <dbReference type="SAM" id="SignalP"/>
    </source>
</evidence>
<keyword evidence="23" id="KW-1185">Reference proteome</keyword>
<keyword evidence="4" id="KW-0597">Phosphoprotein</keyword>
<dbReference type="Pfam" id="PF07714">
    <property type="entry name" value="PK_Tyr_Ser-Thr"/>
    <property type="match status" value="1"/>
</dbReference>
<accession>A0A7N0ZWW7</accession>
<dbReference type="GO" id="GO:0016020">
    <property type="term" value="C:membrane"/>
    <property type="evidence" value="ECO:0007669"/>
    <property type="project" value="UniProtKB-SubCell"/>
</dbReference>
<keyword evidence="5" id="KW-0433">Leucine-rich repeat</keyword>
<dbReference type="InterPro" id="IPR008271">
    <property type="entry name" value="Ser/Thr_kinase_AS"/>
</dbReference>
<evidence type="ECO:0000256" key="7">
    <source>
        <dbReference type="ARBA" id="ARBA00022692"/>
    </source>
</evidence>
<dbReference type="EC" id="2.7.11.1" evidence="2"/>
<evidence type="ECO:0000256" key="19">
    <source>
        <dbReference type="SAM" id="Phobius"/>
    </source>
</evidence>
<dbReference type="InterPro" id="IPR001245">
    <property type="entry name" value="Ser-Thr/Tyr_kinase_cat_dom"/>
</dbReference>
<reference evidence="22" key="1">
    <citation type="submission" date="2021-01" db="UniProtKB">
        <authorList>
            <consortium name="EnsemblPlants"/>
        </authorList>
    </citation>
    <scope>IDENTIFICATION</scope>
</reference>
<evidence type="ECO:0000256" key="9">
    <source>
        <dbReference type="ARBA" id="ARBA00022737"/>
    </source>
</evidence>
<dbReference type="Gene3D" id="3.80.10.10">
    <property type="entry name" value="Ribonuclease Inhibitor"/>
    <property type="match status" value="1"/>
</dbReference>
<keyword evidence="13 19" id="KW-1133">Transmembrane helix</keyword>
<evidence type="ECO:0000256" key="6">
    <source>
        <dbReference type="ARBA" id="ARBA00022679"/>
    </source>
</evidence>
<evidence type="ECO:0000256" key="14">
    <source>
        <dbReference type="ARBA" id="ARBA00023136"/>
    </source>
</evidence>
<dbReference type="PANTHER" id="PTHR45631:SF202">
    <property type="entry name" value="SENESCENCE-INDUCED RECEPTOR-LIKE SERINE_THREONINE-PROTEIN KINASE"/>
    <property type="match status" value="1"/>
</dbReference>
<keyword evidence="10 18" id="KW-0547">Nucleotide-binding</keyword>
<dbReference type="Proteomes" id="UP000594263">
    <property type="component" value="Unplaced"/>
</dbReference>
<evidence type="ECO:0000256" key="12">
    <source>
        <dbReference type="ARBA" id="ARBA00022840"/>
    </source>
</evidence>
<dbReference type="Gene3D" id="1.10.510.10">
    <property type="entry name" value="Transferase(Phosphotransferase) domain 1"/>
    <property type="match status" value="1"/>
</dbReference>
<protein>
    <recommendedName>
        <fullName evidence="2">non-specific serine/threonine protein kinase</fullName>
        <ecNumber evidence="2">2.7.11.1</ecNumber>
    </recommendedName>
</protein>
<dbReference type="PROSITE" id="PS50011">
    <property type="entry name" value="PROTEIN_KINASE_DOM"/>
    <property type="match status" value="1"/>
</dbReference>
<keyword evidence="14 19" id="KW-0472">Membrane</keyword>
<feature type="domain" description="Protein kinase" evidence="21">
    <location>
        <begin position="592"/>
        <end position="866"/>
    </location>
</feature>
<feature type="binding site" evidence="18">
    <location>
        <position position="619"/>
    </location>
    <ligand>
        <name>ATP</name>
        <dbReference type="ChEBI" id="CHEBI:30616"/>
    </ligand>
</feature>
<evidence type="ECO:0000256" key="4">
    <source>
        <dbReference type="ARBA" id="ARBA00022553"/>
    </source>
</evidence>